<dbReference type="InterPro" id="IPR036643">
    <property type="entry name" value="RNApol_insert_sf"/>
</dbReference>
<keyword evidence="1" id="KW-0472">Membrane</keyword>
<keyword evidence="2" id="KW-0934">Plastid</keyword>
<keyword evidence="1" id="KW-1133">Transmembrane helix</keyword>
<protein>
    <submittedName>
        <fullName evidence="2">RNA polymerase alpha subunit</fullName>
    </submittedName>
</protein>
<feature type="transmembrane region" description="Helical" evidence="1">
    <location>
        <begin position="160"/>
        <end position="182"/>
    </location>
</feature>
<organism evidence="2">
    <name type="scientific">Euglena clara</name>
    <dbReference type="NCBI Taxonomy" id="215708"/>
    <lineage>
        <taxon>Eukaryota</taxon>
        <taxon>Discoba</taxon>
        <taxon>Euglenozoa</taxon>
        <taxon>Euglenida</taxon>
        <taxon>Spirocuta</taxon>
        <taxon>Euglenophyceae</taxon>
        <taxon>Euglenales</taxon>
        <taxon>Euglenaceae</taxon>
        <taxon>Euglena</taxon>
    </lineage>
</organism>
<dbReference type="RefSeq" id="YP_009503385.1">
    <property type="nucleotide sequence ID" value="NC_038187.1"/>
</dbReference>
<reference evidence="2" key="1">
    <citation type="journal article" date="2018" name="J. Appl. Phycol.">
        <title>Intrageneric chloroplast genome comparison in the genus Euglena (Phylum: Euglenophyta) with annotated chloroplast genomes of Euglena hiemalis and Euglena clara.</title>
        <authorList>
            <person name="Ellala Hewadikaramge M."/>
            <person name="Linton E."/>
        </authorList>
    </citation>
    <scope>NUCLEOTIDE SEQUENCE</scope>
    <source>
        <strain evidence="2">SAG 25.98</strain>
    </source>
</reference>
<dbReference type="Gene3D" id="2.170.120.12">
    <property type="entry name" value="DNA-directed RNA polymerase, insert domain"/>
    <property type="match status" value="1"/>
</dbReference>
<dbReference type="EMBL" id="MF630936">
    <property type="protein sequence ID" value="AXA45480.1"/>
    <property type="molecule type" value="Genomic_DNA"/>
</dbReference>
<dbReference type="AlphaFoldDB" id="A0A2Z4YV46"/>
<evidence type="ECO:0000313" key="2">
    <source>
        <dbReference type="EMBL" id="AXA45480.1"/>
    </source>
</evidence>
<dbReference type="GeneID" id="37542410"/>
<geneLocation type="chloroplast" evidence="2"/>
<name>A0A2Z4YV46_9EUGL</name>
<proteinExistence type="predicted"/>
<evidence type="ECO:0000256" key="1">
    <source>
        <dbReference type="SAM" id="Phobius"/>
    </source>
</evidence>
<sequence length="183" mass="21723">MENKKVLNKSLGLFKLNLSSQSKVNTFGNLIRQNLLKKVLSLKKNSFLYMSRLQVTDIALFISKNIFKVPSTYHVVNEFFELEEITGSLLDVYTNIRSVQFKLLQKNFNNEIFGILNCNSRQVFFAKDIVFNQKIEILNDNQLLLELLSSKLKLKIILKLQFWFCFFPRVLKLFYNFFYYIFI</sequence>
<gene>
    <name evidence="2" type="primary">rpoA</name>
</gene>
<accession>A0A2Z4YV46</accession>
<keyword evidence="1" id="KW-0812">Transmembrane</keyword>
<keyword evidence="2" id="KW-0150">Chloroplast</keyword>
<dbReference type="SUPFAM" id="SSF56553">
    <property type="entry name" value="Insert subdomain of RNA polymerase alpha subunit"/>
    <property type="match status" value="1"/>
</dbReference>